<keyword evidence="2 6" id="KW-0808">Transferase</keyword>
<evidence type="ECO:0000256" key="3">
    <source>
        <dbReference type="ARBA" id="ARBA00022723"/>
    </source>
</evidence>
<dbReference type="GO" id="GO:0047334">
    <property type="term" value="F:diphosphate-fructose-6-phosphate 1-phosphotransferase activity"/>
    <property type="evidence" value="ECO:0007669"/>
    <property type="project" value="UniProtKB-EC"/>
</dbReference>
<dbReference type="InterPro" id="IPR011404">
    <property type="entry name" value="PPi-PFK"/>
</dbReference>
<dbReference type="GO" id="GO:0006002">
    <property type="term" value="P:fructose 6-phosphate metabolic process"/>
    <property type="evidence" value="ECO:0007669"/>
    <property type="project" value="InterPro"/>
</dbReference>
<reference evidence="8" key="1">
    <citation type="submission" date="2020-11" db="EMBL/GenBank/DDBJ databases">
        <title>Halonatronomonas betainensis gen. nov., sp. nov. a novel haloalkaliphilic representative of the family Halanaerobiacae capable of betaine degradation.</title>
        <authorList>
            <person name="Boltyanskaya Y."/>
            <person name="Kevbrin V."/>
            <person name="Detkova E."/>
            <person name="Grouzdev D.S."/>
            <person name="Koziaeva V."/>
            <person name="Zhilina T."/>
        </authorList>
    </citation>
    <scope>NUCLEOTIDE SEQUENCE</scope>
    <source>
        <strain evidence="8">Z-7014</strain>
    </source>
</reference>
<feature type="binding site" evidence="6">
    <location>
        <begin position="187"/>
        <end position="189"/>
    </location>
    <ligand>
        <name>substrate</name>
    </ligand>
</feature>
<dbReference type="InterPro" id="IPR000023">
    <property type="entry name" value="Phosphofructokinase_dom"/>
</dbReference>
<feature type="site" description="Important for catalytic activity and substrate specificity; stabilizes the transition state when the phosphoryl donor is PPi; prevents ATP from binding by mimicking the alpha-phosphate group of ATP" evidence="6">
    <location>
        <position position="114"/>
    </location>
</feature>
<dbReference type="InterPro" id="IPR035966">
    <property type="entry name" value="PKF_sf"/>
</dbReference>
<feature type="binding site" evidence="6">
    <location>
        <position position="13"/>
    </location>
    <ligand>
        <name>diphosphate</name>
        <dbReference type="ChEBI" id="CHEBI:33019"/>
    </ligand>
</feature>
<feature type="active site" description="Proton acceptor" evidence="6">
    <location>
        <position position="143"/>
    </location>
</feature>
<accession>A0A931AQF3</accession>
<dbReference type="InterPro" id="IPR022953">
    <property type="entry name" value="ATP_PFK"/>
</dbReference>
<comment type="function">
    <text evidence="6">Catalyzes the phosphorylation of D-fructose 6-phosphate, the first committing step of glycolysis. Uses inorganic phosphate (PPi) as phosphoryl donor instead of ATP like common ATP-dependent phosphofructokinases (ATP-PFKs), which renders the reaction reversible, and can thus function both in glycolysis and gluconeogenesis. Consistently, PPi-PFK can replace the enzymes of both the forward (ATP-PFK) and reverse (fructose-bisphosphatase (FBPase)) reactions.</text>
</comment>
<organism evidence="8 9">
    <name type="scientific">Halonatronomonas betaini</name>
    <dbReference type="NCBI Taxonomy" id="2778430"/>
    <lineage>
        <taxon>Bacteria</taxon>
        <taxon>Bacillati</taxon>
        <taxon>Bacillota</taxon>
        <taxon>Clostridia</taxon>
        <taxon>Halanaerobiales</taxon>
        <taxon>Halarsenatibacteraceae</taxon>
        <taxon>Halonatronomonas</taxon>
    </lineage>
</organism>
<dbReference type="PRINTS" id="PR00476">
    <property type="entry name" value="PHFRCTKINASE"/>
</dbReference>
<dbReference type="NCBIfam" id="NF010675">
    <property type="entry name" value="PRK14072.1"/>
    <property type="match status" value="1"/>
</dbReference>
<feature type="binding site" evidence="6">
    <location>
        <position position="244"/>
    </location>
    <ligand>
        <name>substrate</name>
    </ligand>
</feature>
<evidence type="ECO:0000256" key="4">
    <source>
        <dbReference type="ARBA" id="ARBA00022777"/>
    </source>
</evidence>
<protein>
    <recommendedName>
        <fullName evidence="6">Pyrophosphate--fructose 6-phosphate 1-phosphotransferase</fullName>
        <ecNumber evidence="6">2.7.1.90</ecNumber>
    </recommendedName>
    <alternativeName>
        <fullName evidence="6">6-phosphofructokinase, pyrophosphate dependent</fullName>
    </alternativeName>
    <alternativeName>
        <fullName evidence="6">PPi-dependent phosphofructokinase</fullName>
        <shortName evidence="6">PPi-PFK</shortName>
    </alternativeName>
    <alternativeName>
        <fullName evidence="6">Pyrophosphate-dependent 6-phosphofructose-1-kinase</fullName>
    </alternativeName>
</protein>
<comment type="similarity">
    <text evidence="6">Belongs to the phosphofructokinase type A (PFKA) family. PPi-dependent PFK group II subfamily. Clade 'B2' sub-subfamily.</text>
</comment>
<keyword evidence="4 6" id="KW-0418">Kinase</keyword>
<comment type="subcellular location">
    <subcellularLocation>
        <location evidence="6">Cytoplasm</location>
    </subcellularLocation>
</comment>
<feature type="domain" description="Phosphofructokinase" evidence="7">
    <location>
        <begin position="9"/>
        <end position="323"/>
    </location>
</feature>
<evidence type="ECO:0000313" key="9">
    <source>
        <dbReference type="Proteomes" id="UP000621436"/>
    </source>
</evidence>
<dbReference type="HAMAP" id="MF_01978">
    <property type="entry name" value="Phosphofructokinase_II_B2"/>
    <property type="match status" value="1"/>
</dbReference>
<feature type="binding site" evidence="6">
    <location>
        <begin position="141"/>
        <end position="143"/>
    </location>
    <ligand>
        <name>substrate</name>
    </ligand>
</feature>
<dbReference type="GO" id="GO:0003872">
    <property type="term" value="F:6-phosphofructokinase activity"/>
    <property type="evidence" value="ECO:0007669"/>
    <property type="project" value="UniProtKB-UniRule"/>
</dbReference>
<evidence type="ECO:0000259" key="7">
    <source>
        <dbReference type="Pfam" id="PF00365"/>
    </source>
</evidence>
<comment type="pathway">
    <text evidence="6">Carbohydrate degradation; glycolysis; D-glyceraldehyde 3-phosphate and glycerone phosphate from D-glucose: step 3/4.</text>
</comment>
<dbReference type="Proteomes" id="UP000621436">
    <property type="component" value="Unassembled WGS sequence"/>
</dbReference>
<evidence type="ECO:0000256" key="6">
    <source>
        <dbReference type="HAMAP-Rule" id="MF_01978"/>
    </source>
</evidence>
<dbReference type="GO" id="GO:0046872">
    <property type="term" value="F:metal ion binding"/>
    <property type="evidence" value="ECO:0007669"/>
    <property type="project" value="UniProtKB-KW"/>
</dbReference>
<dbReference type="AlphaFoldDB" id="A0A931AQF3"/>
<dbReference type="SUPFAM" id="SSF53784">
    <property type="entry name" value="Phosphofructokinase"/>
    <property type="match status" value="1"/>
</dbReference>
<evidence type="ECO:0000256" key="2">
    <source>
        <dbReference type="ARBA" id="ARBA00022679"/>
    </source>
</evidence>
<name>A0A931AQF3_9FIRM</name>
<sequence>MKKRNCLLGQSGGPTAVINSSYRGILDQVKNSPDLDRIYAMRFGLQGLLEGKFFDITDKSKLELELLENTPSTIIGTSRYKISHYNKHEEDYIKFFDFLEEHEIGYVFYVGGNDSMDTVAKLGSYAREKGIDVSIMGIPKTIDNDMVITDHCPGFGSAAKYIATSVMEIARDSRVYDLKNVHIIETMGRGSGWLAASSILAANEKLYAPDFIYLPEVVFDVDDFYKDIENKMKDQKAITVVVSEGIRDKNGNYVYAGKTTAHDKFGHKRLGGVADTLKPIIKNNLCKRVKAIKFDVMQRAAAHCASGRDIEEAYQVGAEAVKAALEGETGKMTAIKRISNDPYQAEIIRVEAEKVANHVKLVPDEWINEKGNGVTEEFIDYVLPLIQGEIDIKTENSLPVFSKLETGV</sequence>
<comment type="caution">
    <text evidence="6">Lacks conserved residue(s) required for the propagation of feature annotation.</text>
</comment>
<keyword evidence="6" id="KW-0963">Cytoplasm</keyword>
<dbReference type="EC" id="2.7.1.90" evidence="6"/>
<feature type="site" description="Important for catalytic activity; stabilizes the transition state when the phosphoryl donor is PPi" evidence="6">
    <location>
        <position position="140"/>
    </location>
</feature>
<dbReference type="GO" id="GO:0005737">
    <property type="term" value="C:cytoplasm"/>
    <property type="evidence" value="ECO:0007669"/>
    <property type="project" value="UniProtKB-SubCell"/>
</dbReference>
<comment type="caution">
    <text evidence="8">The sequence shown here is derived from an EMBL/GenBank/DDBJ whole genome shotgun (WGS) entry which is preliminary data.</text>
</comment>
<dbReference type="EMBL" id="JADPIE010000002">
    <property type="protein sequence ID" value="MBF8436144.1"/>
    <property type="molecule type" value="Genomic_DNA"/>
</dbReference>
<dbReference type="Gene3D" id="3.40.50.460">
    <property type="entry name" value="Phosphofructokinase domain"/>
    <property type="match status" value="1"/>
</dbReference>
<dbReference type="RefSeq" id="WP_270452927.1">
    <property type="nucleotide sequence ID" value="NZ_JADPIE010000002.1"/>
</dbReference>
<dbReference type="Gene3D" id="3.40.50.450">
    <property type="match status" value="1"/>
</dbReference>
<comment type="catalytic activity">
    <reaction evidence="6">
        <text>beta-D-fructose 6-phosphate + diphosphate = beta-D-fructose 1,6-bisphosphate + phosphate + H(+)</text>
        <dbReference type="Rhea" id="RHEA:13613"/>
        <dbReference type="ChEBI" id="CHEBI:15378"/>
        <dbReference type="ChEBI" id="CHEBI:32966"/>
        <dbReference type="ChEBI" id="CHEBI:33019"/>
        <dbReference type="ChEBI" id="CHEBI:43474"/>
        <dbReference type="ChEBI" id="CHEBI:57634"/>
        <dbReference type="EC" id="2.7.1.90"/>
    </reaction>
</comment>
<feature type="binding site" evidence="6">
    <location>
        <position position="113"/>
    </location>
    <ligand>
        <name>Mg(2+)</name>
        <dbReference type="ChEBI" id="CHEBI:18420"/>
        <note>catalytic</note>
    </ligand>
</feature>
<keyword evidence="5 6" id="KW-0460">Magnesium</keyword>
<gene>
    <name evidence="6" type="primary">pfp</name>
    <name evidence="8" type="ORF">I0Q91_03555</name>
</gene>
<comment type="activity regulation">
    <text evidence="6">Non-allosteric.</text>
</comment>
<dbReference type="PANTHER" id="PTHR45770">
    <property type="entry name" value="ATP-DEPENDENT 6-PHOSPHOFRUCTOKINASE 1"/>
    <property type="match status" value="1"/>
</dbReference>
<dbReference type="Pfam" id="PF00365">
    <property type="entry name" value="PFK"/>
    <property type="match status" value="1"/>
</dbReference>
<dbReference type="PIRSF" id="PIRSF036483">
    <property type="entry name" value="PFK_XF0274"/>
    <property type="match status" value="1"/>
</dbReference>
<dbReference type="InterPro" id="IPR050929">
    <property type="entry name" value="PFKA"/>
</dbReference>
<keyword evidence="6" id="KW-0324">Glycolysis</keyword>
<comment type="cofactor">
    <cofactor evidence="1 6">
        <name>Mg(2+)</name>
        <dbReference type="ChEBI" id="CHEBI:18420"/>
    </cofactor>
</comment>
<evidence type="ECO:0000256" key="5">
    <source>
        <dbReference type="ARBA" id="ARBA00022842"/>
    </source>
</evidence>
<comment type="subunit">
    <text evidence="6">Homodimer.</text>
</comment>
<evidence type="ECO:0000313" key="8">
    <source>
        <dbReference type="EMBL" id="MBF8436144.1"/>
    </source>
</evidence>
<keyword evidence="9" id="KW-1185">Reference proteome</keyword>
<keyword evidence="3 6" id="KW-0479">Metal-binding</keyword>
<proteinExistence type="inferred from homology"/>
<evidence type="ECO:0000256" key="1">
    <source>
        <dbReference type="ARBA" id="ARBA00001946"/>
    </source>
</evidence>